<dbReference type="PROSITE" id="PS51012">
    <property type="entry name" value="ABC_TM2"/>
    <property type="match status" value="1"/>
</dbReference>
<dbReference type="InterPro" id="IPR013525">
    <property type="entry name" value="ABC2_TM"/>
</dbReference>
<comment type="caution">
    <text evidence="11">The sequence shown here is derived from an EMBL/GenBank/DDBJ whole genome shotgun (WGS) entry which is preliminary data.</text>
</comment>
<name>A0A323UAJ4_RHOPL</name>
<dbReference type="AlphaFoldDB" id="A0A323UAJ4"/>
<evidence type="ECO:0000256" key="6">
    <source>
        <dbReference type="ARBA" id="ARBA00022989"/>
    </source>
</evidence>
<feature type="transmembrane region" description="Helical" evidence="9">
    <location>
        <begin position="118"/>
        <end position="144"/>
    </location>
</feature>
<dbReference type="OrthoDB" id="9786910at2"/>
<feature type="transmembrane region" description="Helical" evidence="9">
    <location>
        <begin position="151"/>
        <end position="172"/>
    </location>
</feature>
<feature type="transmembrane region" description="Helical" evidence="9">
    <location>
        <begin position="41"/>
        <end position="63"/>
    </location>
</feature>
<keyword evidence="4 9" id="KW-1003">Cell membrane</keyword>
<comment type="similarity">
    <text evidence="2 9">Belongs to the ABC-2 integral membrane protein family.</text>
</comment>
<evidence type="ECO:0000256" key="1">
    <source>
        <dbReference type="ARBA" id="ARBA00004651"/>
    </source>
</evidence>
<evidence type="ECO:0000256" key="2">
    <source>
        <dbReference type="ARBA" id="ARBA00007783"/>
    </source>
</evidence>
<feature type="transmembrane region" description="Helical" evidence="9">
    <location>
        <begin position="184"/>
        <end position="203"/>
    </location>
</feature>
<dbReference type="PANTHER" id="PTHR30413">
    <property type="entry name" value="INNER MEMBRANE TRANSPORT PERMEASE"/>
    <property type="match status" value="1"/>
</dbReference>
<evidence type="ECO:0000313" key="12">
    <source>
        <dbReference type="Proteomes" id="UP000248134"/>
    </source>
</evidence>
<dbReference type="Pfam" id="PF01061">
    <property type="entry name" value="ABC2_membrane"/>
    <property type="match status" value="1"/>
</dbReference>
<feature type="transmembrane region" description="Helical" evidence="9">
    <location>
        <begin position="240"/>
        <end position="261"/>
    </location>
</feature>
<dbReference type="GO" id="GO:0140359">
    <property type="term" value="F:ABC-type transporter activity"/>
    <property type="evidence" value="ECO:0007669"/>
    <property type="project" value="InterPro"/>
</dbReference>
<comment type="subcellular location">
    <subcellularLocation>
        <location evidence="9">Cell inner membrane</location>
        <topology evidence="9">Multi-pass membrane protein</topology>
    </subcellularLocation>
    <subcellularLocation>
        <location evidence="1">Cell membrane</location>
        <topology evidence="1">Multi-pass membrane protein</topology>
    </subcellularLocation>
</comment>
<evidence type="ECO:0000256" key="9">
    <source>
        <dbReference type="RuleBase" id="RU361157"/>
    </source>
</evidence>
<evidence type="ECO:0000256" key="4">
    <source>
        <dbReference type="ARBA" id="ARBA00022475"/>
    </source>
</evidence>
<feature type="transmembrane region" description="Helical" evidence="9">
    <location>
        <begin position="75"/>
        <end position="98"/>
    </location>
</feature>
<keyword evidence="3 9" id="KW-0813">Transport</keyword>
<keyword evidence="6 9" id="KW-1133">Transmembrane helix</keyword>
<dbReference type="GO" id="GO:0015920">
    <property type="term" value="P:lipopolysaccharide transport"/>
    <property type="evidence" value="ECO:0007669"/>
    <property type="project" value="TreeGrafter"/>
</dbReference>
<dbReference type="RefSeq" id="WP_110788746.1">
    <property type="nucleotide sequence ID" value="NZ_QKQS01000038.1"/>
</dbReference>
<evidence type="ECO:0000256" key="8">
    <source>
        <dbReference type="ARBA" id="ARBA00023136"/>
    </source>
</evidence>
<evidence type="ECO:0000256" key="5">
    <source>
        <dbReference type="ARBA" id="ARBA00022692"/>
    </source>
</evidence>
<dbReference type="InterPro" id="IPR047817">
    <property type="entry name" value="ABC2_TM_bact-type"/>
</dbReference>
<feature type="domain" description="ABC transmembrane type-2" evidence="10">
    <location>
        <begin position="39"/>
        <end position="264"/>
    </location>
</feature>
<evidence type="ECO:0000256" key="7">
    <source>
        <dbReference type="ARBA" id="ARBA00023047"/>
    </source>
</evidence>
<gene>
    <name evidence="11" type="ORF">DNX69_25230</name>
</gene>
<protein>
    <recommendedName>
        <fullName evidence="9">Transport permease protein</fullName>
    </recommendedName>
</protein>
<reference evidence="11 12" key="1">
    <citation type="submission" date="2018-06" db="EMBL/GenBank/DDBJ databases">
        <title>Draft Whole-Genome Sequence of the purple photosynthetic bacterium Rhodospeudomonas palustris XCP.</title>
        <authorList>
            <person name="Rayyan A."/>
            <person name="Meyer T.E."/>
            <person name="Kyndt J.A."/>
        </authorList>
    </citation>
    <scope>NUCLEOTIDE SEQUENCE [LARGE SCALE GENOMIC DNA]</scope>
    <source>
        <strain evidence="11 12">XCP</strain>
    </source>
</reference>
<keyword evidence="7" id="KW-0762">Sugar transport</keyword>
<evidence type="ECO:0000259" key="10">
    <source>
        <dbReference type="PROSITE" id="PS51012"/>
    </source>
</evidence>
<evidence type="ECO:0000313" key="11">
    <source>
        <dbReference type="EMBL" id="PZA09401.1"/>
    </source>
</evidence>
<dbReference type="Proteomes" id="UP000248134">
    <property type="component" value="Unassembled WGS sequence"/>
</dbReference>
<evidence type="ECO:0000256" key="3">
    <source>
        <dbReference type="ARBA" id="ARBA00022448"/>
    </source>
</evidence>
<dbReference type="EMBL" id="QKQS01000038">
    <property type="protein sequence ID" value="PZA09401.1"/>
    <property type="molecule type" value="Genomic_DNA"/>
</dbReference>
<keyword evidence="8 9" id="KW-0472">Membrane</keyword>
<sequence length="272" mass="29588">MNPYSTDLAAAANGLAANAGLLWELTKRDFVQRYKGSVFGVAWSLFTPLLMLAIYTFVFSVAFKARWGTADDGKIGFAIVLFSGLIVHGLFAECLTRAPSLITANPNYVKKVVFPLEILPLVTMGSALGNFAVSLAVLLVFCLLSGTPLHATGLLLPVLLLPLLLTILGLSWMLASLGVYLRDFAQLIGMVTTIALFLSPIFYPITALPPLFQSLLVLNPITLPVITLRSALLWGDSINWLAWTISLIAGAAIFYFGFVWFQKTRRGFADVL</sequence>
<dbReference type="GO" id="GO:0015774">
    <property type="term" value="P:polysaccharide transport"/>
    <property type="evidence" value="ECO:0007669"/>
    <property type="project" value="UniProtKB-KW"/>
</dbReference>
<keyword evidence="7" id="KW-0625">Polysaccharide transport</keyword>
<proteinExistence type="inferred from homology"/>
<dbReference type="PANTHER" id="PTHR30413:SF10">
    <property type="entry name" value="CAPSULE POLYSACCHARIDE EXPORT INNER-MEMBRANE PROTEIN CTRC"/>
    <property type="match status" value="1"/>
</dbReference>
<accession>A0A323UAJ4</accession>
<organism evidence="11 12">
    <name type="scientific">Rhodopseudomonas palustris</name>
    <dbReference type="NCBI Taxonomy" id="1076"/>
    <lineage>
        <taxon>Bacteria</taxon>
        <taxon>Pseudomonadati</taxon>
        <taxon>Pseudomonadota</taxon>
        <taxon>Alphaproteobacteria</taxon>
        <taxon>Hyphomicrobiales</taxon>
        <taxon>Nitrobacteraceae</taxon>
        <taxon>Rhodopseudomonas</taxon>
    </lineage>
</organism>
<dbReference type="GO" id="GO:0005886">
    <property type="term" value="C:plasma membrane"/>
    <property type="evidence" value="ECO:0007669"/>
    <property type="project" value="UniProtKB-SubCell"/>
</dbReference>
<keyword evidence="5 9" id="KW-0812">Transmembrane</keyword>